<dbReference type="Proteomes" id="UP001172386">
    <property type="component" value="Unassembled WGS sequence"/>
</dbReference>
<comment type="caution">
    <text evidence="1">The sequence shown here is derived from an EMBL/GenBank/DDBJ whole genome shotgun (WGS) entry which is preliminary data.</text>
</comment>
<sequence>MNPQSEVGACLIEAMNGSHLQWLDFRDNVLRPFQIRCTNSPRSEHLPTTFLARLQSFQKNLLKYDAQRQQWRLDVPANQGFNASGVFPPHLVPALPASTFVSRCMLPRMSREDLPLRVLAQKSSLYELPTAKPAYICGFNLDIFDKSEQSQLNGALGVVGTVVDYEKGEVSTGKTVCCPFLAFEKFATTSEKEIETARNQCAITGAQYLRSQQQLFHKAFGLQTVSQPPIAFSCAISNEHAVINLHCIDEDGSYTMAALCKFNLEDDQHFNTFQAWIEAIESWASLYLLPRIKGALGQVVQSNQTPPLSPVSSLGSLSIDTNSDNSIIMSLRQYWPDITWRHGGIGETPINSSIAQCGTPLPARNLYSQLLPCPPSNSSLISAKTSDNDTSSFLPKRPSQMLSPIQTNFWSPYASQTPRRYSALSSVSRSLSDVGSTTPISACRPPSLSPSTPGPEAPVSSRSPMLVLQKRLDIAMNEIQELRGQVEELQSALSYKTDRLEARIEMILESRQATPVASSPNAYSNISPTEEEAPFQSLDRRNQWI</sequence>
<proteinExistence type="predicted"/>
<evidence type="ECO:0000313" key="1">
    <source>
        <dbReference type="EMBL" id="KAJ9652251.1"/>
    </source>
</evidence>
<accession>A0ACC2ZX33</accession>
<organism evidence="1 2">
    <name type="scientific">Neophaeococcomyces mojaviensis</name>
    <dbReference type="NCBI Taxonomy" id="3383035"/>
    <lineage>
        <taxon>Eukaryota</taxon>
        <taxon>Fungi</taxon>
        <taxon>Dikarya</taxon>
        <taxon>Ascomycota</taxon>
        <taxon>Pezizomycotina</taxon>
        <taxon>Eurotiomycetes</taxon>
        <taxon>Chaetothyriomycetidae</taxon>
        <taxon>Chaetothyriales</taxon>
        <taxon>Chaetothyriales incertae sedis</taxon>
        <taxon>Neophaeococcomyces</taxon>
    </lineage>
</organism>
<name>A0ACC2ZX33_9EURO</name>
<keyword evidence="2" id="KW-1185">Reference proteome</keyword>
<reference evidence="1" key="1">
    <citation type="submission" date="2022-10" db="EMBL/GenBank/DDBJ databases">
        <title>Culturing micro-colonial fungi from biological soil crusts in the Mojave desert and describing Neophaeococcomyces mojavensis, and introducing the new genera and species Taxawa tesnikishii.</title>
        <authorList>
            <person name="Kurbessoian T."/>
            <person name="Stajich J.E."/>
        </authorList>
    </citation>
    <scope>NUCLEOTIDE SEQUENCE</scope>
    <source>
        <strain evidence="1">JES_112</strain>
    </source>
</reference>
<protein>
    <submittedName>
        <fullName evidence="1">Uncharacterized protein</fullName>
    </submittedName>
</protein>
<dbReference type="EMBL" id="JAPDRQ010000208">
    <property type="protein sequence ID" value="KAJ9652251.1"/>
    <property type="molecule type" value="Genomic_DNA"/>
</dbReference>
<gene>
    <name evidence="1" type="ORF">H2198_008491</name>
</gene>
<evidence type="ECO:0000313" key="2">
    <source>
        <dbReference type="Proteomes" id="UP001172386"/>
    </source>
</evidence>